<accession>A0AAD0MMI2</accession>
<name>A0AAD0MMI2_BACPU</name>
<keyword evidence="2" id="KW-0812">Transmembrane</keyword>
<evidence type="ECO:0000313" key="4">
    <source>
        <dbReference type="Proteomes" id="UP000264960"/>
    </source>
</evidence>
<reference evidence="3 4" key="1">
    <citation type="submission" date="2018-02" db="EMBL/GenBank/DDBJ databases">
        <title>The complete genome of two Bacillus pumilus strains from Cuatro Cienegas, Coahuila, Mexico.</title>
        <authorList>
            <person name="Zarza E."/>
            <person name="Alcaraz L.D."/>
            <person name="Aguilar-Salinas B."/>
            <person name="Islas A."/>
            <person name="Olmedo-Alvarez G."/>
        </authorList>
    </citation>
    <scope>NUCLEOTIDE SEQUENCE [LARGE SCALE GENOMIC DNA]</scope>
    <source>
        <strain evidence="3 4">145</strain>
    </source>
</reference>
<feature type="transmembrane region" description="Helical" evidence="2">
    <location>
        <begin position="37"/>
        <end position="57"/>
    </location>
</feature>
<dbReference type="AlphaFoldDB" id="A0AAD0MMI2"/>
<gene>
    <name evidence="3" type="ORF">C5695_15015</name>
</gene>
<feature type="compositionally biased region" description="Basic and acidic residues" evidence="1">
    <location>
        <begin position="177"/>
        <end position="186"/>
    </location>
</feature>
<dbReference type="RefSeq" id="WP_117731400.1">
    <property type="nucleotide sequence ID" value="NZ_CP027116.1"/>
</dbReference>
<keyword evidence="2" id="KW-0472">Membrane</keyword>
<feature type="compositionally biased region" description="Basic and acidic residues" evidence="1">
    <location>
        <begin position="144"/>
        <end position="154"/>
    </location>
</feature>
<dbReference type="EMBL" id="CP027116">
    <property type="protein sequence ID" value="AVM25093.1"/>
    <property type="molecule type" value="Genomic_DNA"/>
</dbReference>
<evidence type="ECO:0000256" key="1">
    <source>
        <dbReference type="SAM" id="MobiDB-lite"/>
    </source>
</evidence>
<evidence type="ECO:0000256" key="2">
    <source>
        <dbReference type="SAM" id="Phobius"/>
    </source>
</evidence>
<evidence type="ECO:0008006" key="5">
    <source>
        <dbReference type="Google" id="ProtNLM"/>
    </source>
</evidence>
<evidence type="ECO:0000313" key="3">
    <source>
        <dbReference type="EMBL" id="AVM25093.1"/>
    </source>
</evidence>
<organism evidence="3 4">
    <name type="scientific">Bacillus pumilus</name>
    <name type="common">Bacillus mesentericus</name>
    <dbReference type="NCBI Taxonomy" id="1408"/>
    <lineage>
        <taxon>Bacteria</taxon>
        <taxon>Bacillati</taxon>
        <taxon>Bacillota</taxon>
        <taxon>Bacilli</taxon>
        <taxon>Bacillales</taxon>
        <taxon>Bacillaceae</taxon>
        <taxon>Bacillus</taxon>
    </lineage>
</organism>
<sequence>MMMLLILGILCVGFAVGYAFNFLLPKHQNEPIFSKKLFYPVLILGLIFSIMSLPFAATDAQKTKADPSSEQLLKDQKQLTTDISHLKADKEELTVSLEDATKEKEKLAKKLENITSEKETVKQHEKTIQALEEKIDKLASSNETLKRENKKSSSDTKSSTVQRSAPKDEGNSTGGHESQKETKKESAACNIKGSVNGIYHTPSSRYYSRTKNVTKMFCSVEEAERAGYRAPKQ</sequence>
<keyword evidence="2" id="KW-1133">Transmembrane helix</keyword>
<dbReference type="Proteomes" id="UP000264960">
    <property type="component" value="Chromosome"/>
</dbReference>
<proteinExistence type="predicted"/>
<feature type="region of interest" description="Disordered" evidence="1">
    <location>
        <begin position="139"/>
        <end position="203"/>
    </location>
</feature>
<protein>
    <recommendedName>
        <fullName evidence="5">M protein repeat family protein</fullName>
    </recommendedName>
</protein>